<keyword evidence="8 13" id="KW-0489">Methyltransferase</keyword>
<feature type="domain" description="tRNA methyltransferase TRMD/TRM10-type" evidence="14">
    <location>
        <begin position="1"/>
        <end position="179"/>
    </location>
</feature>
<comment type="similarity">
    <text evidence="3 13">Belongs to the RNA methyltransferase TrmD family.</text>
</comment>
<comment type="subcellular location">
    <subcellularLocation>
        <location evidence="2 13">Cytoplasm</location>
    </subcellularLocation>
</comment>
<dbReference type="GO" id="GO:0002939">
    <property type="term" value="P:tRNA N1-guanine methylation"/>
    <property type="evidence" value="ECO:0007669"/>
    <property type="project" value="TreeGrafter"/>
</dbReference>
<dbReference type="InterPro" id="IPR002649">
    <property type="entry name" value="tRNA_m1G_MeTrfase_TrmD"/>
</dbReference>
<evidence type="ECO:0000256" key="6">
    <source>
        <dbReference type="ARBA" id="ARBA00014679"/>
    </source>
</evidence>
<dbReference type="NCBIfam" id="TIGR00088">
    <property type="entry name" value="trmD"/>
    <property type="match status" value="1"/>
</dbReference>
<dbReference type="PANTHER" id="PTHR46417">
    <property type="entry name" value="TRNA (GUANINE-N(1)-)-METHYLTRANSFERASE"/>
    <property type="match status" value="1"/>
</dbReference>
<accession>A0A1J4XVK4</accession>
<dbReference type="HAMAP" id="MF_00605">
    <property type="entry name" value="TrmD"/>
    <property type="match status" value="1"/>
</dbReference>
<dbReference type="Proteomes" id="UP000182693">
    <property type="component" value="Unassembled WGS sequence"/>
</dbReference>
<dbReference type="PANTHER" id="PTHR46417:SF1">
    <property type="entry name" value="TRNA (GUANINE-N(1)-)-METHYLTRANSFERASE"/>
    <property type="match status" value="1"/>
</dbReference>
<evidence type="ECO:0000313" key="16">
    <source>
        <dbReference type="Proteomes" id="UP000182693"/>
    </source>
</evidence>
<evidence type="ECO:0000256" key="8">
    <source>
        <dbReference type="ARBA" id="ARBA00022603"/>
    </source>
</evidence>
<dbReference type="InterPro" id="IPR023148">
    <property type="entry name" value="tRNA_m1G_MeTrfase_C_sf"/>
</dbReference>
<evidence type="ECO:0000256" key="3">
    <source>
        <dbReference type="ARBA" id="ARBA00007630"/>
    </source>
</evidence>
<comment type="caution">
    <text evidence="15">The sequence shown here is derived from an EMBL/GenBank/DDBJ whole genome shotgun (WGS) entry which is preliminary data.</text>
</comment>
<dbReference type="Gene3D" id="1.10.1270.20">
    <property type="entry name" value="tRNA(m1g37)methyltransferase, domain 2"/>
    <property type="match status" value="1"/>
</dbReference>
<keyword evidence="11 13" id="KW-0819">tRNA processing</keyword>
<keyword evidence="10 13" id="KW-0949">S-adenosyl-L-methionine</keyword>
<dbReference type="SUPFAM" id="SSF75217">
    <property type="entry name" value="alpha/beta knot"/>
    <property type="match status" value="1"/>
</dbReference>
<evidence type="ECO:0000256" key="4">
    <source>
        <dbReference type="ARBA" id="ARBA00011738"/>
    </source>
</evidence>
<evidence type="ECO:0000256" key="7">
    <source>
        <dbReference type="ARBA" id="ARBA00022490"/>
    </source>
</evidence>
<dbReference type="EMBL" id="MNWX01000008">
    <property type="protein sequence ID" value="OIO65772.1"/>
    <property type="molecule type" value="Genomic_DNA"/>
</dbReference>
<evidence type="ECO:0000256" key="1">
    <source>
        <dbReference type="ARBA" id="ARBA00002634"/>
    </source>
</evidence>
<dbReference type="GO" id="GO:0052906">
    <property type="term" value="F:tRNA (guanine(37)-N1)-methyltransferase activity"/>
    <property type="evidence" value="ECO:0007669"/>
    <property type="project" value="UniProtKB-EC"/>
</dbReference>
<dbReference type="InterPro" id="IPR029026">
    <property type="entry name" value="tRNA_m1G_MTases_N"/>
</dbReference>
<evidence type="ECO:0000256" key="5">
    <source>
        <dbReference type="ARBA" id="ARBA00012807"/>
    </source>
</evidence>
<keyword evidence="9 13" id="KW-0808">Transferase</keyword>
<dbReference type="Gene3D" id="3.40.1280.10">
    <property type="match status" value="1"/>
</dbReference>
<proteinExistence type="inferred from homology"/>
<keyword evidence="7 13" id="KW-0963">Cytoplasm</keyword>
<evidence type="ECO:0000256" key="9">
    <source>
        <dbReference type="ARBA" id="ARBA00022679"/>
    </source>
</evidence>
<comment type="catalytic activity">
    <reaction evidence="12 13">
        <text>guanosine(37) in tRNA + S-adenosyl-L-methionine = N(1)-methylguanosine(37) in tRNA + S-adenosyl-L-homocysteine + H(+)</text>
        <dbReference type="Rhea" id="RHEA:36899"/>
        <dbReference type="Rhea" id="RHEA-COMP:10145"/>
        <dbReference type="Rhea" id="RHEA-COMP:10147"/>
        <dbReference type="ChEBI" id="CHEBI:15378"/>
        <dbReference type="ChEBI" id="CHEBI:57856"/>
        <dbReference type="ChEBI" id="CHEBI:59789"/>
        <dbReference type="ChEBI" id="CHEBI:73542"/>
        <dbReference type="ChEBI" id="CHEBI:74269"/>
        <dbReference type="EC" id="2.1.1.228"/>
    </reaction>
</comment>
<protein>
    <recommendedName>
        <fullName evidence="6 13">tRNA (guanine-N(1)-)-methyltransferase</fullName>
        <ecNumber evidence="5 13">2.1.1.228</ecNumber>
    </recommendedName>
</protein>
<name>A0A1J4XVK4_9BACT</name>
<dbReference type="InterPro" id="IPR029028">
    <property type="entry name" value="Alpha/beta_knot_MTases"/>
</dbReference>
<dbReference type="InterPro" id="IPR016009">
    <property type="entry name" value="tRNA_MeTrfase_TRMD/TRM10"/>
</dbReference>
<evidence type="ECO:0000256" key="12">
    <source>
        <dbReference type="ARBA" id="ARBA00047783"/>
    </source>
</evidence>
<reference evidence="15 16" key="1">
    <citation type="journal article" date="2016" name="Environ. Microbiol.">
        <title>Genomic resolution of a cold subsurface aquifer community provides metabolic insights for novel microbes adapted to high CO concentrations.</title>
        <authorList>
            <person name="Probst A.J."/>
            <person name="Castelle C.J."/>
            <person name="Singh A."/>
            <person name="Brown C.T."/>
            <person name="Anantharaman K."/>
            <person name="Sharon I."/>
            <person name="Hug L.A."/>
            <person name="Burstein D."/>
            <person name="Emerson J.B."/>
            <person name="Thomas B.C."/>
            <person name="Banfield J.F."/>
        </authorList>
    </citation>
    <scope>NUCLEOTIDE SEQUENCE [LARGE SCALE GENOMIC DNA]</scope>
    <source>
        <strain evidence="15">CG1_02_39_135</strain>
    </source>
</reference>
<dbReference type="AlphaFoldDB" id="A0A1J4XVK4"/>
<comment type="function">
    <text evidence="1 13">Specifically methylates guanosine-37 in various tRNAs.</text>
</comment>
<evidence type="ECO:0000313" key="15">
    <source>
        <dbReference type="EMBL" id="OIO65772.1"/>
    </source>
</evidence>
<evidence type="ECO:0000259" key="14">
    <source>
        <dbReference type="Pfam" id="PF01746"/>
    </source>
</evidence>
<feature type="non-terminal residue" evidence="15">
    <location>
        <position position="1"/>
    </location>
</feature>
<dbReference type="EC" id="2.1.1.228" evidence="5 13"/>
<dbReference type="STRING" id="1805425.AUJ30_00530"/>
<sequence length="188" mass="21130">DFTKDKHKKVDDKPYGGGAGMVFKIEPIIRAASSIKRQASREKIKIILFSPAGKQFNNKIAAQLAKNYKHLILICGRYEGIDERVKKVFRGSGFNFHELSIGPYVLTGGELPAMVLIDAVSRQIPGVLGKQESLEEKRFGIGAPAYTRPEVIVWKGKKYPVPKVLLSGNHKKIEEWRKKLLLFLPVFV</sequence>
<evidence type="ECO:0000256" key="10">
    <source>
        <dbReference type="ARBA" id="ARBA00022691"/>
    </source>
</evidence>
<organism evidence="15 16">
    <name type="scientific">Candidatus Wolfebacteria bacterium CG1_02_39_135</name>
    <dbReference type="NCBI Taxonomy" id="1805425"/>
    <lineage>
        <taxon>Bacteria</taxon>
        <taxon>Candidatus Wolfeibacteriota</taxon>
    </lineage>
</organism>
<dbReference type="Pfam" id="PF01746">
    <property type="entry name" value="tRNA_m1G_MT"/>
    <property type="match status" value="1"/>
</dbReference>
<gene>
    <name evidence="15" type="ORF">AUJ30_00530</name>
</gene>
<dbReference type="GO" id="GO:0005829">
    <property type="term" value="C:cytosol"/>
    <property type="evidence" value="ECO:0007669"/>
    <property type="project" value="TreeGrafter"/>
</dbReference>
<evidence type="ECO:0000256" key="2">
    <source>
        <dbReference type="ARBA" id="ARBA00004496"/>
    </source>
</evidence>
<evidence type="ECO:0000256" key="11">
    <source>
        <dbReference type="ARBA" id="ARBA00022694"/>
    </source>
</evidence>
<comment type="subunit">
    <text evidence="4 13">Homodimer.</text>
</comment>
<evidence type="ECO:0000256" key="13">
    <source>
        <dbReference type="RuleBase" id="RU003464"/>
    </source>
</evidence>